<dbReference type="GO" id="GO:0051539">
    <property type="term" value="F:4 iron, 4 sulfur cluster binding"/>
    <property type="evidence" value="ECO:0007669"/>
    <property type="project" value="UniProtKB-KW"/>
</dbReference>
<keyword evidence="2" id="KW-0004">4Fe-4S</keyword>
<name>A0A931G156_9ACTN</name>
<evidence type="ECO:0000256" key="6">
    <source>
        <dbReference type="ARBA" id="ARBA00023004"/>
    </source>
</evidence>
<keyword evidence="6" id="KW-0408">Iron</keyword>
<evidence type="ECO:0000313" key="9">
    <source>
        <dbReference type="Proteomes" id="UP000598146"/>
    </source>
</evidence>
<sequence>MGTVSGTGLSTLVLDRTGDRRLAEDVRVVAQVLPFKVNSYVTEELIDWSRGSDDPIFRLVFPHRDMLPRDDFESIRQALENGSRDEVAGIVGTIRERLNPHPSDQLTRNIPQTTDFDPWGLQHKYRETLLIFPRHGQTCHSYCGYCFRWAQFVQQPELRQETSGAAAMTRYLQDHPEITDVLLTGGDPLVMRTALLERYLRPFLDGVLPHVTTIRLGTKALSFWPYRFLDGPEADTLLELLARLVRDGRHVALMLHVSHPRELETDAARQAIRRLYDTGAVLRSQAPLVRHVNDDASTWSRMWSAQVRLGIVPYYLFVERDTGASRYFGVPLVRGWQIYRDAIAGLSGLGRTARGPVMSAAPGKVVVDGPVELDRRPAFALRFLQARRPELVGRPFFAAFDPHVQWWDELKPYGPSDRPFFAE</sequence>
<dbReference type="SUPFAM" id="SSF102114">
    <property type="entry name" value="Radical SAM enzymes"/>
    <property type="match status" value="1"/>
</dbReference>
<dbReference type="InterPro" id="IPR058240">
    <property type="entry name" value="rSAM_sf"/>
</dbReference>
<dbReference type="Gene3D" id="3.20.20.70">
    <property type="entry name" value="Aldolase class I"/>
    <property type="match status" value="1"/>
</dbReference>
<dbReference type="InterPro" id="IPR003739">
    <property type="entry name" value="Lys_aminomutase/Glu_NH3_mut"/>
</dbReference>
<evidence type="ECO:0000256" key="1">
    <source>
        <dbReference type="ARBA" id="ARBA00001933"/>
    </source>
</evidence>
<gene>
    <name evidence="8" type="ORF">I4J89_33460</name>
</gene>
<keyword evidence="3" id="KW-0949">S-adenosyl-L-methionine</keyword>
<keyword evidence="4" id="KW-0479">Metal-binding</keyword>
<evidence type="ECO:0000256" key="2">
    <source>
        <dbReference type="ARBA" id="ARBA00022485"/>
    </source>
</evidence>
<dbReference type="GO" id="GO:0003824">
    <property type="term" value="F:catalytic activity"/>
    <property type="evidence" value="ECO:0007669"/>
    <property type="project" value="InterPro"/>
</dbReference>
<keyword evidence="5" id="KW-0663">Pyridoxal phosphate</keyword>
<dbReference type="PANTHER" id="PTHR30538:SF0">
    <property type="entry name" value="L-LYSINE 2,3-AMINOMUTASE AQ_1632-RELATED"/>
    <property type="match status" value="1"/>
</dbReference>
<reference evidence="8" key="1">
    <citation type="submission" date="2020-11" db="EMBL/GenBank/DDBJ databases">
        <title>Isolation and identification of active actinomycetes.</title>
        <authorList>
            <person name="Sun X."/>
        </authorList>
    </citation>
    <scope>NUCLEOTIDE SEQUENCE</scope>
    <source>
        <strain evidence="8">NEAU-A11</strain>
    </source>
</reference>
<proteinExistence type="predicted"/>
<comment type="cofactor">
    <cofactor evidence="1">
        <name>pyridoxal 5'-phosphate</name>
        <dbReference type="ChEBI" id="CHEBI:597326"/>
    </cofactor>
</comment>
<dbReference type="SFLD" id="SFLDG01070">
    <property type="entry name" value="PLP-dependent"/>
    <property type="match status" value="1"/>
</dbReference>
<protein>
    <submittedName>
        <fullName evidence="8">Lysine 2,3-aminomutase</fullName>
    </submittedName>
</protein>
<dbReference type="InterPro" id="IPR013785">
    <property type="entry name" value="Aldolase_TIM"/>
</dbReference>
<dbReference type="GO" id="GO:0046872">
    <property type="term" value="F:metal ion binding"/>
    <property type="evidence" value="ECO:0007669"/>
    <property type="project" value="UniProtKB-KW"/>
</dbReference>
<evidence type="ECO:0000256" key="5">
    <source>
        <dbReference type="ARBA" id="ARBA00022898"/>
    </source>
</evidence>
<organism evidence="8 9">
    <name type="scientific">Actinoplanes aureus</name>
    <dbReference type="NCBI Taxonomy" id="2792083"/>
    <lineage>
        <taxon>Bacteria</taxon>
        <taxon>Bacillati</taxon>
        <taxon>Actinomycetota</taxon>
        <taxon>Actinomycetes</taxon>
        <taxon>Micromonosporales</taxon>
        <taxon>Micromonosporaceae</taxon>
        <taxon>Actinoplanes</taxon>
    </lineage>
</organism>
<dbReference type="AlphaFoldDB" id="A0A931G156"/>
<dbReference type="Proteomes" id="UP000598146">
    <property type="component" value="Unassembled WGS sequence"/>
</dbReference>
<evidence type="ECO:0000256" key="3">
    <source>
        <dbReference type="ARBA" id="ARBA00022691"/>
    </source>
</evidence>
<evidence type="ECO:0000313" key="8">
    <source>
        <dbReference type="EMBL" id="MBG0566367.1"/>
    </source>
</evidence>
<keyword evidence="9" id="KW-1185">Reference proteome</keyword>
<evidence type="ECO:0000256" key="4">
    <source>
        <dbReference type="ARBA" id="ARBA00022723"/>
    </source>
</evidence>
<accession>A0A931G156</accession>
<dbReference type="EMBL" id="JADQTO010000020">
    <property type="protein sequence ID" value="MBG0566367.1"/>
    <property type="molecule type" value="Genomic_DNA"/>
</dbReference>
<dbReference type="PANTHER" id="PTHR30538">
    <property type="entry name" value="LYSINE 2,3-AMINOMUTASE-RELATED"/>
    <property type="match status" value="1"/>
</dbReference>
<evidence type="ECO:0000256" key="7">
    <source>
        <dbReference type="ARBA" id="ARBA00023014"/>
    </source>
</evidence>
<dbReference type="InterPro" id="IPR007197">
    <property type="entry name" value="rSAM"/>
</dbReference>
<comment type="caution">
    <text evidence="8">The sequence shown here is derived from an EMBL/GenBank/DDBJ whole genome shotgun (WGS) entry which is preliminary data.</text>
</comment>
<dbReference type="SFLD" id="SFLDS00029">
    <property type="entry name" value="Radical_SAM"/>
    <property type="match status" value="1"/>
</dbReference>
<keyword evidence="7" id="KW-0411">Iron-sulfur</keyword>